<sequence length="55" mass="6209">MSKPTAEYMTERTILSPKNAEVSEINKIVLEMYNGESHTFLAAYKQEKVNGESSI</sequence>
<keyword evidence="2" id="KW-1185">Reference proteome</keyword>
<organism evidence="1 2">
    <name type="scientific">Papaver atlanticum</name>
    <dbReference type="NCBI Taxonomy" id="357466"/>
    <lineage>
        <taxon>Eukaryota</taxon>
        <taxon>Viridiplantae</taxon>
        <taxon>Streptophyta</taxon>
        <taxon>Embryophyta</taxon>
        <taxon>Tracheophyta</taxon>
        <taxon>Spermatophyta</taxon>
        <taxon>Magnoliopsida</taxon>
        <taxon>Ranunculales</taxon>
        <taxon>Papaveraceae</taxon>
        <taxon>Papaveroideae</taxon>
        <taxon>Papaver</taxon>
    </lineage>
</organism>
<evidence type="ECO:0000313" key="1">
    <source>
        <dbReference type="EMBL" id="KAI3946188.1"/>
    </source>
</evidence>
<accession>A0AAD4TAM6</accession>
<evidence type="ECO:0000313" key="2">
    <source>
        <dbReference type="Proteomes" id="UP001202328"/>
    </source>
</evidence>
<feature type="non-terminal residue" evidence="1">
    <location>
        <position position="55"/>
    </location>
</feature>
<dbReference type="EMBL" id="JAJJMB010003697">
    <property type="protein sequence ID" value="KAI3946188.1"/>
    <property type="molecule type" value="Genomic_DNA"/>
</dbReference>
<dbReference type="Proteomes" id="UP001202328">
    <property type="component" value="Unassembled WGS sequence"/>
</dbReference>
<name>A0AAD4TAM6_9MAGN</name>
<reference evidence="1" key="1">
    <citation type="submission" date="2022-04" db="EMBL/GenBank/DDBJ databases">
        <title>A functionally conserved STORR gene fusion in Papaver species that diverged 16.8 million years ago.</title>
        <authorList>
            <person name="Catania T."/>
        </authorList>
    </citation>
    <scope>NUCLEOTIDE SEQUENCE</scope>
    <source>
        <strain evidence="1">S-188037</strain>
    </source>
</reference>
<proteinExistence type="predicted"/>
<gene>
    <name evidence="1" type="ORF">MKW98_008781</name>
</gene>
<dbReference type="AlphaFoldDB" id="A0AAD4TAM6"/>
<comment type="caution">
    <text evidence="1">The sequence shown here is derived from an EMBL/GenBank/DDBJ whole genome shotgun (WGS) entry which is preliminary data.</text>
</comment>
<protein>
    <submittedName>
        <fullName evidence="1">Uncharacterized protein</fullName>
    </submittedName>
</protein>